<evidence type="ECO:0000256" key="10">
    <source>
        <dbReference type="ARBA" id="ARBA00022840"/>
    </source>
</evidence>
<keyword evidence="8" id="KW-0547">Nucleotide-binding</keyword>
<dbReference type="Proteomes" id="UP000262939">
    <property type="component" value="Unassembled WGS sequence"/>
</dbReference>
<comment type="caution">
    <text evidence="16">The sequence shown here is derived from an EMBL/GenBank/DDBJ whole genome shotgun (WGS) entry which is preliminary data.</text>
</comment>
<dbReference type="PRINTS" id="PR00344">
    <property type="entry name" value="BCTRLSENSOR"/>
</dbReference>
<dbReference type="SMART" id="SM00387">
    <property type="entry name" value="HATPase_c"/>
    <property type="match status" value="1"/>
</dbReference>
<evidence type="ECO:0000259" key="15">
    <source>
        <dbReference type="PROSITE" id="PS50109"/>
    </source>
</evidence>
<feature type="domain" description="Histidine kinase" evidence="15">
    <location>
        <begin position="334"/>
        <end position="529"/>
    </location>
</feature>
<dbReference type="PROSITE" id="PS50109">
    <property type="entry name" value="HIS_KIN"/>
    <property type="match status" value="1"/>
</dbReference>
<dbReference type="Gene3D" id="3.30.565.10">
    <property type="entry name" value="Histidine kinase-like ATPase, C-terminal domain"/>
    <property type="match status" value="1"/>
</dbReference>
<reference evidence="16 17" key="1">
    <citation type="submission" date="2018-08" db="EMBL/GenBank/DDBJ databases">
        <title>Bacillus chawlae sp. nov., Bacillus glennii sp. nov., and Bacillus saganii sp. nov. Isolated from the Vehicle Assembly Building at Kennedy Space Center where the Viking Spacecraft were Assembled.</title>
        <authorList>
            <person name="Seuylemezian A."/>
            <person name="Vaishampayan P."/>
        </authorList>
    </citation>
    <scope>NUCLEOTIDE SEQUENCE [LARGE SCALE GENOMIC DNA]</scope>
    <source>
        <strain evidence="16 17">V44-8</strain>
    </source>
</reference>
<dbReference type="GO" id="GO:0005524">
    <property type="term" value="F:ATP binding"/>
    <property type="evidence" value="ECO:0007669"/>
    <property type="project" value="UniProtKB-KW"/>
</dbReference>
<evidence type="ECO:0000256" key="2">
    <source>
        <dbReference type="ARBA" id="ARBA00004651"/>
    </source>
</evidence>
<dbReference type="InterPro" id="IPR033463">
    <property type="entry name" value="sCache_3"/>
</dbReference>
<evidence type="ECO:0000256" key="14">
    <source>
        <dbReference type="SAM" id="Phobius"/>
    </source>
</evidence>
<dbReference type="InterPro" id="IPR036890">
    <property type="entry name" value="HATPase_C_sf"/>
</dbReference>
<accession>A0A372LJJ4</accession>
<dbReference type="GO" id="GO:0006355">
    <property type="term" value="P:regulation of DNA-templated transcription"/>
    <property type="evidence" value="ECO:0007669"/>
    <property type="project" value="InterPro"/>
</dbReference>
<dbReference type="PANTHER" id="PTHR43547">
    <property type="entry name" value="TWO-COMPONENT HISTIDINE KINASE"/>
    <property type="match status" value="1"/>
</dbReference>
<dbReference type="PANTHER" id="PTHR43547:SF10">
    <property type="entry name" value="SENSOR HISTIDINE KINASE DCUS"/>
    <property type="match status" value="1"/>
</dbReference>
<dbReference type="EC" id="2.7.13.3" evidence="3"/>
<evidence type="ECO:0000256" key="5">
    <source>
        <dbReference type="ARBA" id="ARBA00022553"/>
    </source>
</evidence>
<dbReference type="InterPro" id="IPR000014">
    <property type="entry name" value="PAS"/>
</dbReference>
<feature type="transmembrane region" description="Helical" evidence="14">
    <location>
        <begin position="15"/>
        <end position="39"/>
    </location>
</feature>
<evidence type="ECO:0000313" key="16">
    <source>
        <dbReference type="EMBL" id="RFU66301.1"/>
    </source>
</evidence>
<dbReference type="InterPro" id="IPR003594">
    <property type="entry name" value="HATPase_dom"/>
</dbReference>
<keyword evidence="13 14" id="KW-0472">Membrane</keyword>
<organism evidence="16 17">
    <name type="scientific">Peribacillus glennii</name>
    <dbReference type="NCBI Taxonomy" id="2303991"/>
    <lineage>
        <taxon>Bacteria</taxon>
        <taxon>Bacillati</taxon>
        <taxon>Bacillota</taxon>
        <taxon>Bacilli</taxon>
        <taxon>Bacillales</taxon>
        <taxon>Bacillaceae</taxon>
        <taxon>Peribacillus</taxon>
    </lineage>
</organism>
<dbReference type="InterPro" id="IPR029151">
    <property type="entry name" value="Sensor-like_sf"/>
</dbReference>
<dbReference type="SUPFAM" id="SSF55785">
    <property type="entry name" value="PYP-like sensor domain (PAS domain)"/>
    <property type="match status" value="1"/>
</dbReference>
<proteinExistence type="predicted"/>
<dbReference type="Pfam" id="PF14689">
    <property type="entry name" value="SPOB_a"/>
    <property type="match status" value="1"/>
</dbReference>
<keyword evidence="12" id="KW-0902">Two-component regulatory system</keyword>
<dbReference type="GO" id="GO:0000155">
    <property type="term" value="F:phosphorelay sensor kinase activity"/>
    <property type="evidence" value="ECO:0007669"/>
    <property type="project" value="InterPro"/>
</dbReference>
<keyword evidence="17" id="KW-1185">Reference proteome</keyword>
<evidence type="ECO:0000256" key="8">
    <source>
        <dbReference type="ARBA" id="ARBA00022741"/>
    </source>
</evidence>
<keyword evidence="9 16" id="KW-0418">Kinase</keyword>
<keyword evidence="11 14" id="KW-1133">Transmembrane helix</keyword>
<comment type="subcellular location">
    <subcellularLocation>
        <location evidence="2">Cell membrane</location>
        <topology evidence="2">Multi-pass membrane protein</topology>
    </subcellularLocation>
</comment>
<dbReference type="SUPFAM" id="SSF55874">
    <property type="entry name" value="ATPase domain of HSP90 chaperone/DNA topoisomerase II/histidine kinase"/>
    <property type="match status" value="1"/>
</dbReference>
<evidence type="ECO:0000256" key="6">
    <source>
        <dbReference type="ARBA" id="ARBA00022679"/>
    </source>
</evidence>
<evidence type="ECO:0000313" key="17">
    <source>
        <dbReference type="Proteomes" id="UP000262939"/>
    </source>
</evidence>
<gene>
    <name evidence="16" type="ORF">D0466_01635</name>
</gene>
<dbReference type="InterPro" id="IPR004358">
    <property type="entry name" value="Sig_transdc_His_kin-like_C"/>
</dbReference>
<evidence type="ECO:0000256" key="9">
    <source>
        <dbReference type="ARBA" id="ARBA00022777"/>
    </source>
</evidence>
<dbReference type="CDD" id="cd00130">
    <property type="entry name" value="PAS"/>
    <property type="match status" value="1"/>
</dbReference>
<dbReference type="SUPFAM" id="SSF55890">
    <property type="entry name" value="Sporulation response regulatory protein Spo0B"/>
    <property type="match status" value="1"/>
</dbReference>
<dbReference type="InterPro" id="IPR005467">
    <property type="entry name" value="His_kinase_dom"/>
</dbReference>
<dbReference type="SMART" id="SM00091">
    <property type="entry name" value="PAS"/>
    <property type="match status" value="1"/>
</dbReference>
<dbReference type="InterPro" id="IPR013767">
    <property type="entry name" value="PAS_fold"/>
</dbReference>
<dbReference type="SUPFAM" id="SSF103190">
    <property type="entry name" value="Sensory domain-like"/>
    <property type="match status" value="1"/>
</dbReference>
<evidence type="ECO:0000256" key="1">
    <source>
        <dbReference type="ARBA" id="ARBA00000085"/>
    </source>
</evidence>
<evidence type="ECO:0000256" key="13">
    <source>
        <dbReference type="ARBA" id="ARBA00023136"/>
    </source>
</evidence>
<sequence>MGKSGHMPIQWKITLLSFGIVAFSILIGGIFLLGNAVSLKKDEFGKRSMITAHTIAELPEVQMYVQEPGGWHSLQPIIENLRIIHGADYIVVMNQERLRYSHPVFEKLGRVSQGEDESAAFAEHEYLSEATGESGTSVRAFVPILDKENEQVGVVLVGNILPTFTEMVGDLKKDIFVLLFLTLLFGACGSWILARHIKRETFHLEPHQISRMLVERTAAFNAMHEGVIAIDNRERITIFNKKAKQLFGISRDVIGKQIREVIHDTRLPEVLKRSEPIYNQEISVQHRNIVSNRVPIKLEDGTIGAVSIFQDRTDATKLAEELTGVKTFVEALRVQNHEHMNKLHTISGLIQLGKLDEALAYVFQITEEQEELTRFLSKHIHHDSLAGLLISKVSRGKELDIELLIDKHTSLDRFPEDLDHHDFVLILGNLIENSFAALKDQNQEKKQVYLYINQDDHFCEIAVEDNGSGIPRNIKPNIFDYGFTTKGADGSGIGLYLISQIVEKGRGEIQVTSGPDEGTAFYLRFPMNKLKEDRYGKNNNQGSSY</sequence>
<dbReference type="OrthoDB" id="9792686at2"/>
<evidence type="ECO:0000256" key="3">
    <source>
        <dbReference type="ARBA" id="ARBA00012438"/>
    </source>
</evidence>
<protein>
    <recommendedName>
        <fullName evidence="3">histidine kinase</fullName>
        <ecNumber evidence="3">2.7.13.3</ecNumber>
    </recommendedName>
</protein>
<dbReference type="Pfam" id="PF17203">
    <property type="entry name" value="sCache_3_2"/>
    <property type="match status" value="1"/>
</dbReference>
<keyword evidence="4" id="KW-1003">Cell membrane</keyword>
<name>A0A372LJJ4_9BACI</name>
<keyword evidence="10" id="KW-0067">ATP-binding</keyword>
<evidence type="ECO:0000256" key="7">
    <source>
        <dbReference type="ARBA" id="ARBA00022692"/>
    </source>
</evidence>
<keyword evidence="5" id="KW-0597">Phosphoprotein</keyword>
<dbReference type="Pfam" id="PF02518">
    <property type="entry name" value="HATPase_c"/>
    <property type="match status" value="1"/>
</dbReference>
<dbReference type="InterPro" id="IPR039506">
    <property type="entry name" value="SPOB_a"/>
</dbReference>
<keyword evidence="7 14" id="KW-0812">Transmembrane</keyword>
<dbReference type="Pfam" id="PF00989">
    <property type="entry name" value="PAS"/>
    <property type="match status" value="1"/>
</dbReference>
<dbReference type="RefSeq" id="WP_117320823.1">
    <property type="nucleotide sequence ID" value="NZ_QVTD01000002.1"/>
</dbReference>
<comment type="catalytic activity">
    <reaction evidence="1">
        <text>ATP + protein L-histidine = ADP + protein N-phospho-L-histidine.</text>
        <dbReference type="EC" id="2.7.13.3"/>
    </reaction>
</comment>
<dbReference type="Gene3D" id="3.30.450.20">
    <property type="entry name" value="PAS domain"/>
    <property type="match status" value="2"/>
</dbReference>
<dbReference type="EMBL" id="QVTD01000002">
    <property type="protein sequence ID" value="RFU66301.1"/>
    <property type="molecule type" value="Genomic_DNA"/>
</dbReference>
<evidence type="ECO:0000256" key="4">
    <source>
        <dbReference type="ARBA" id="ARBA00022475"/>
    </source>
</evidence>
<dbReference type="AlphaFoldDB" id="A0A372LJJ4"/>
<dbReference type="GO" id="GO:0005886">
    <property type="term" value="C:plasma membrane"/>
    <property type="evidence" value="ECO:0007669"/>
    <property type="project" value="UniProtKB-SubCell"/>
</dbReference>
<keyword evidence="6" id="KW-0808">Transferase</keyword>
<dbReference type="Gene3D" id="1.10.287.130">
    <property type="match status" value="1"/>
</dbReference>
<dbReference type="InterPro" id="IPR035965">
    <property type="entry name" value="PAS-like_dom_sf"/>
</dbReference>
<dbReference type="InterPro" id="IPR016120">
    <property type="entry name" value="Sig_transdc_His_kin_SpoOB"/>
</dbReference>
<evidence type="ECO:0000256" key="12">
    <source>
        <dbReference type="ARBA" id="ARBA00023012"/>
    </source>
</evidence>
<feature type="transmembrane region" description="Helical" evidence="14">
    <location>
        <begin position="175"/>
        <end position="194"/>
    </location>
</feature>
<evidence type="ECO:0000256" key="11">
    <source>
        <dbReference type="ARBA" id="ARBA00022989"/>
    </source>
</evidence>
<dbReference type="NCBIfam" id="TIGR00229">
    <property type="entry name" value="sensory_box"/>
    <property type="match status" value="1"/>
</dbReference>